<dbReference type="AlphaFoldDB" id="A0A645HHJ3"/>
<accession>A0A645HHJ3</accession>
<sequence length="75" mass="8390">MIFDLDRSSGRTSSSAWGGPDADERSKMYLELAVPRHRDAQGSNVIFVDGHAEMWLRNNIPANSSDAEKGYFWGD</sequence>
<dbReference type="EMBL" id="VSSQ01089259">
    <property type="protein sequence ID" value="MPN35584.1"/>
    <property type="molecule type" value="Genomic_DNA"/>
</dbReference>
<comment type="caution">
    <text evidence="2">The sequence shown here is derived from an EMBL/GenBank/DDBJ whole genome shotgun (WGS) entry which is preliminary data.</text>
</comment>
<protein>
    <submittedName>
        <fullName evidence="2">Uncharacterized protein</fullName>
    </submittedName>
</protein>
<gene>
    <name evidence="2" type="ORF">SDC9_183082</name>
</gene>
<proteinExistence type="predicted"/>
<feature type="region of interest" description="Disordered" evidence="1">
    <location>
        <begin position="1"/>
        <end position="23"/>
    </location>
</feature>
<organism evidence="2">
    <name type="scientific">bioreactor metagenome</name>
    <dbReference type="NCBI Taxonomy" id="1076179"/>
    <lineage>
        <taxon>unclassified sequences</taxon>
        <taxon>metagenomes</taxon>
        <taxon>ecological metagenomes</taxon>
    </lineage>
</organism>
<reference evidence="2" key="1">
    <citation type="submission" date="2019-08" db="EMBL/GenBank/DDBJ databases">
        <authorList>
            <person name="Kucharzyk K."/>
            <person name="Murdoch R.W."/>
            <person name="Higgins S."/>
            <person name="Loffler F."/>
        </authorList>
    </citation>
    <scope>NUCLEOTIDE SEQUENCE</scope>
</reference>
<name>A0A645HHJ3_9ZZZZ</name>
<evidence type="ECO:0000256" key="1">
    <source>
        <dbReference type="SAM" id="MobiDB-lite"/>
    </source>
</evidence>
<evidence type="ECO:0000313" key="2">
    <source>
        <dbReference type="EMBL" id="MPN35584.1"/>
    </source>
</evidence>